<dbReference type="STRING" id="69.GLE_1722"/>
<evidence type="ECO:0000256" key="2">
    <source>
        <dbReference type="ARBA" id="ARBA00022630"/>
    </source>
</evidence>
<dbReference type="InterPro" id="IPR036250">
    <property type="entry name" value="AcylCo_DH-like_C"/>
</dbReference>
<feature type="domain" description="Acyl-CoA oxidase/dehydrogenase middle" evidence="6">
    <location>
        <begin position="185"/>
        <end position="278"/>
    </location>
</feature>
<dbReference type="InterPro" id="IPR006091">
    <property type="entry name" value="Acyl-CoA_Oxase/DH_mid-dom"/>
</dbReference>
<keyword evidence="2 4" id="KW-0285">Flavoprotein</keyword>
<evidence type="ECO:0000256" key="3">
    <source>
        <dbReference type="ARBA" id="ARBA00022827"/>
    </source>
</evidence>
<dbReference type="SUPFAM" id="SSF56645">
    <property type="entry name" value="Acyl-CoA dehydrogenase NM domain-like"/>
    <property type="match status" value="1"/>
</dbReference>
<dbReference type="GO" id="GO:0003995">
    <property type="term" value="F:acyl-CoA dehydrogenase activity"/>
    <property type="evidence" value="ECO:0007669"/>
    <property type="project" value="TreeGrafter"/>
</dbReference>
<dbReference type="Pfam" id="PF02770">
    <property type="entry name" value="Acyl-CoA_dh_M"/>
    <property type="match status" value="1"/>
</dbReference>
<dbReference type="InterPro" id="IPR052904">
    <property type="entry name" value="Acyl-CoA_dehydrogenase-like"/>
</dbReference>
<dbReference type="InterPro" id="IPR041504">
    <property type="entry name" value="AidB_N"/>
</dbReference>
<dbReference type="Gene3D" id="1.20.140.10">
    <property type="entry name" value="Butyryl-CoA Dehydrogenase, subunit A, domain 3"/>
    <property type="match status" value="1"/>
</dbReference>
<dbReference type="OrthoDB" id="9771038at2"/>
<dbReference type="PANTHER" id="PTHR42707">
    <property type="entry name" value="ACYL-COA DEHYDROGENASE"/>
    <property type="match status" value="1"/>
</dbReference>
<comment type="cofactor">
    <cofactor evidence="4">
        <name>FAD</name>
        <dbReference type="ChEBI" id="CHEBI:57692"/>
    </cofactor>
</comment>
<feature type="domain" description="Acyl-CoA dehydrogenase/oxidase C-terminal" evidence="5">
    <location>
        <begin position="288"/>
        <end position="443"/>
    </location>
</feature>
<dbReference type="PANTHER" id="PTHR42707:SF3">
    <property type="entry name" value="ACYL-COA DEHYDROGENASE AIDB-RELATED"/>
    <property type="match status" value="1"/>
</dbReference>
<dbReference type="Gene3D" id="6.10.250.600">
    <property type="match status" value="1"/>
</dbReference>
<dbReference type="Pfam" id="PF00441">
    <property type="entry name" value="Acyl-CoA_dh_1"/>
    <property type="match status" value="1"/>
</dbReference>
<evidence type="ECO:0000256" key="1">
    <source>
        <dbReference type="ARBA" id="ARBA00009347"/>
    </source>
</evidence>
<comment type="similarity">
    <text evidence="1 4">Belongs to the acyl-CoA dehydrogenase family.</text>
</comment>
<evidence type="ECO:0000259" key="6">
    <source>
        <dbReference type="Pfam" id="PF02770"/>
    </source>
</evidence>
<evidence type="ECO:0000259" key="5">
    <source>
        <dbReference type="Pfam" id="PF00441"/>
    </source>
</evidence>
<dbReference type="Gene3D" id="2.40.110.20">
    <property type="match status" value="1"/>
</dbReference>
<evidence type="ECO:0000313" key="9">
    <source>
        <dbReference type="Proteomes" id="UP000061569"/>
    </source>
</evidence>
<dbReference type="PATRIC" id="fig|69.6.peg.1700"/>
<dbReference type="InterPro" id="IPR009075">
    <property type="entry name" value="AcylCo_DH/oxidase_C"/>
</dbReference>
<keyword evidence="4" id="KW-0560">Oxidoreductase</keyword>
<dbReference type="KEGG" id="lez:GLE_1722"/>
<sequence length="548" mass="58868">MDTPAELPPFATHAVANQPPPFAPRDLWADDAALREAVEREGGGAFVARLQRYGAFAGDGLLALSVDAHRDKPRLRSHDAFGHRIDTVEFHPNYHAIMGAAIEHGVAGLSWHEPAPGAHVARAALSYLHHQSEPGTSCPLTMTHASAPVLRHAPALGEWMRKAAAPHYDGRDVAAADKPGLTLGMGMTEKQGGSDVRANQTVATAIGGDEYELVGHKWFFSAPMSDGFLVLGQAPAGLTCFLLPRWHPHGGKNALRLMRLKDKLGDWSNASSEVEFQNAWAQRVGEEGRGVATIIEMVMLTRLDCMLGSAGEMRMALSQALHHTRHRRAFGKPLAEHALMRNVLADLALESEAATALAIRVAGAIDRAPRDPREAALARIATAIGKYWICKRAPAFVNEAQECLGGAGYVEESLLPRLYRQAPLNSIWEGSGNIQCLDVLRALAREPEAGQALLAELDAARGRDDWLDARIDPLADALSGRTPLPEAQMRSWVERLALALQGALLLRAGSPVAAAFCRSRLGGGHGLGFGTLPDELDFVAIAQRGVPA</sequence>
<evidence type="ECO:0000256" key="4">
    <source>
        <dbReference type="RuleBase" id="RU362125"/>
    </source>
</evidence>
<feature type="domain" description="Adaptive response protein AidB N-terminal" evidence="7">
    <location>
        <begin position="17"/>
        <end position="169"/>
    </location>
</feature>
<proteinExistence type="inferred from homology"/>
<reference evidence="8 9" key="1">
    <citation type="submission" date="2015-11" db="EMBL/GenBank/DDBJ databases">
        <title>Genome sequences of Lysobacter enzymogenes strain C3 and Lysobacter antibioticus ATCC 29479.</title>
        <authorList>
            <person name="Kobayashi D.Y."/>
        </authorList>
    </citation>
    <scope>NUCLEOTIDE SEQUENCE [LARGE SCALE GENOMIC DNA]</scope>
    <source>
        <strain evidence="8 9">C3</strain>
    </source>
</reference>
<dbReference type="Proteomes" id="UP000061569">
    <property type="component" value="Chromosome"/>
</dbReference>
<evidence type="ECO:0000259" key="7">
    <source>
        <dbReference type="Pfam" id="PF18158"/>
    </source>
</evidence>
<evidence type="ECO:0000313" key="8">
    <source>
        <dbReference type="EMBL" id="ALN57077.1"/>
    </source>
</evidence>
<dbReference type="Pfam" id="PF18158">
    <property type="entry name" value="AidB_N"/>
    <property type="match status" value="1"/>
</dbReference>
<accession>A0A0S2DET2</accession>
<dbReference type="AlphaFoldDB" id="A0A0S2DET2"/>
<dbReference type="EMBL" id="CP013140">
    <property type="protein sequence ID" value="ALN57077.1"/>
    <property type="molecule type" value="Genomic_DNA"/>
</dbReference>
<dbReference type="InterPro" id="IPR009100">
    <property type="entry name" value="AcylCoA_DH/oxidase_NM_dom_sf"/>
</dbReference>
<name>A0A0S2DET2_LYSEN</name>
<keyword evidence="3 4" id="KW-0274">FAD</keyword>
<dbReference type="SUPFAM" id="SSF47203">
    <property type="entry name" value="Acyl-CoA dehydrogenase C-terminal domain-like"/>
    <property type="match status" value="1"/>
</dbReference>
<protein>
    <submittedName>
        <fullName evidence="8">Protein AidB</fullName>
    </submittedName>
</protein>
<gene>
    <name evidence="8" type="primary">aidB</name>
    <name evidence="8" type="ORF">GLE_1722</name>
</gene>
<organism evidence="8 9">
    <name type="scientific">Lysobacter enzymogenes</name>
    <dbReference type="NCBI Taxonomy" id="69"/>
    <lineage>
        <taxon>Bacteria</taxon>
        <taxon>Pseudomonadati</taxon>
        <taxon>Pseudomonadota</taxon>
        <taxon>Gammaproteobacteria</taxon>
        <taxon>Lysobacterales</taxon>
        <taxon>Lysobacteraceae</taxon>
        <taxon>Lysobacter</taxon>
    </lineage>
</organism>